<keyword evidence="4" id="KW-1185">Reference proteome</keyword>
<gene>
    <name evidence="3" type="ORF">GC722_04580</name>
</gene>
<dbReference type="GO" id="GO:0016758">
    <property type="term" value="F:hexosyltransferase activity"/>
    <property type="evidence" value="ECO:0007669"/>
    <property type="project" value="TreeGrafter"/>
</dbReference>
<dbReference type="EMBL" id="WPCU01000004">
    <property type="protein sequence ID" value="MVA75306.1"/>
    <property type="molecule type" value="Genomic_DNA"/>
</dbReference>
<dbReference type="Pfam" id="PF03808">
    <property type="entry name" value="Glyco_tran_WecG"/>
    <property type="match status" value="1"/>
</dbReference>
<proteinExistence type="predicted"/>
<evidence type="ECO:0000313" key="4">
    <source>
        <dbReference type="Proteomes" id="UP000435304"/>
    </source>
</evidence>
<organism evidence="3 4">
    <name type="scientific">Auraticoccus cholistanensis</name>
    <dbReference type="NCBI Taxonomy" id="2656650"/>
    <lineage>
        <taxon>Bacteria</taxon>
        <taxon>Bacillati</taxon>
        <taxon>Actinomycetota</taxon>
        <taxon>Actinomycetes</taxon>
        <taxon>Propionibacteriales</taxon>
        <taxon>Propionibacteriaceae</taxon>
        <taxon>Auraticoccus</taxon>
    </lineage>
</organism>
<keyword evidence="1" id="KW-0328">Glycosyltransferase</keyword>
<comment type="caution">
    <text evidence="3">The sequence shown here is derived from an EMBL/GenBank/DDBJ whole genome shotgun (WGS) entry which is preliminary data.</text>
</comment>
<reference evidence="3 4" key="1">
    <citation type="submission" date="2019-12" db="EMBL/GenBank/DDBJ databases">
        <title>Auraticoccus cholistani sp. nov., an actinomycete isolated from soil of Cholistan desert.</title>
        <authorList>
            <person name="Cheema M.T."/>
        </authorList>
    </citation>
    <scope>NUCLEOTIDE SEQUENCE [LARGE SCALE GENOMIC DNA]</scope>
    <source>
        <strain evidence="3 4">F435</strain>
    </source>
</reference>
<keyword evidence="2 3" id="KW-0808">Transferase</keyword>
<dbReference type="InterPro" id="IPR004629">
    <property type="entry name" value="WecG_TagA_CpsF"/>
</dbReference>
<protein>
    <submittedName>
        <fullName evidence="3">WecB/TagA/CpsF family glycosyltransferase</fullName>
    </submittedName>
</protein>
<name>A0A6A9UQX1_9ACTN</name>
<dbReference type="Proteomes" id="UP000435304">
    <property type="component" value="Unassembled WGS sequence"/>
</dbReference>
<dbReference type="PANTHER" id="PTHR34136">
    <property type="match status" value="1"/>
</dbReference>
<evidence type="ECO:0000256" key="2">
    <source>
        <dbReference type="ARBA" id="ARBA00022679"/>
    </source>
</evidence>
<evidence type="ECO:0000313" key="3">
    <source>
        <dbReference type="EMBL" id="MVA75306.1"/>
    </source>
</evidence>
<evidence type="ECO:0000256" key="1">
    <source>
        <dbReference type="ARBA" id="ARBA00022676"/>
    </source>
</evidence>
<dbReference type="NCBIfam" id="TIGR00696">
    <property type="entry name" value="wecG_tagA_cpsF"/>
    <property type="match status" value="1"/>
</dbReference>
<sequence length="272" mass="30044">MGAQRRYHHGWVPYDHGRTVGAPERIDVCGVPVDSVSMSDTVSTVLGWTASEQPRVAVGINANSAFLARGDARLAAQLRAADLAYPDGQSVVWADRLLGGGCTERVATTDLVHPLTAALTARGPARYFLLGGTPEVVRAAARRLETEYPGLSTRVRDGYEGAADPRAVVEDVNDFAPDVLWVGMGDPRQQQWVQQHRDELRVGAVLTCGGLFDWLGGVHRRPPDWMVRAGLEWLWRLALEPRRLLRRYLLGNPWFVARLARDKAAQLLGRRP</sequence>
<dbReference type="AlphaFoldDB" id="A0A6A9UQX1"/>
<accession>A0A6A9UQX1</accession>
<dbReference type="CDD" id="cd06533">
    <property type="entry name" value="Glyco_transf_WecG_TagA"/>
    <property type="match status" value="1"/>
</dbReference>
<dbReference type="PANTHER" id="PTHR34136:SF1">
    <property type="entry name" value="UDP-N-ACETYL-D-MANNOSAMINURONIC ACID TRANSFERASE"/>
    <property type="match status" value="1"/>
</dbReference>